<evidence type="ECO:0000313" key="8">
    <source>
        <dbReference type="EMBL" id="MCL7049706.1"/>
    </source>
</evidence>
<dbReference type="PROSITE" id="PS50157">
    <property type="entry name" value="ZINC_FINGER_C2H2_2"/>
    <property type="match status" value="1"/>
</dbReference>
<dbReference type="InterPro" id="IPR044246">
    <property type="entry name" value="ZFP3-like"/>
</dbReference>
<dbReference type="PANTHER" id="PTHR47287:SF15">
    <property type="entry name" value="ZINC FINGER PROTEIN 3-LIKE"/>
    <property type="match status" value="1"/>
</dbReference>
<keyword evidence="4" id="KW-0862">Zinc</keyword>
<feature type="domain" description="C2H2-type" evidence="7">
    <location>
        <begin position="34"/>
        <end position="61"/>
    </location>
</feature>
<sequence length="228" mass="25385">MSFRDFFHDSVSSDNKRRKSVEAIHFDRMSTYTFSCCYCHRKYHSAQALGGHQNAHKPERAATLAALTNFEYHKHHHHHHSNQWRLQQHHNHAYSNMSSSSLFSSPLPVIDRTSSGILVRSMVDKPVASSIIPSSSHGSSHLYLNHKQYPLHQAAQLSSVLLPSCSRGSSHLCVNHKQYPLPQAAQPSDYACQLTDGSEGVNNCVPAGSSSMPPNDEGTTMLDLSLKL</sequence>
<protein>
    <recommendedName>
        <fullName evidence="7">C2H2-type domain-containing protein</fullName>
    </recommendedName>
</protein>
<gene>
    <name evidence="8" type="ORF">MKW94_013655</name>
</gene>
<evidence type="ECO:0000313" key="9">
    <source>
        <dbReference type="Proteomes" id="UP001177140"/>
    </source>
</evidence>
<evidence type="ECO:0000256" key="2">
    <source>
        <dbReference type="ARBA" id="ARBA00022723"/>
    </source>
</evidence>
<evidence type="ECO:0000256" key="6">
    <source>
        <dbReference type="PROSITE-ProRule" id="PRU00042"/>
    </source>
</evidence>
<comment type="subcellular location">
    <subcellularLocation>
        <location evidence="1">Nucleus</location>
    </subcellularLocation>
</comment>
<evidence type="ECO:0000256" key="1">
    <source>
        <dbReference type="ARBA" id="ARBA00004123"/>
    </source>
</evidence>
<dbReference type="PROSITE" id="PS00028">
    <property type="entry name" value="ZINC_FINGER_C2H2_1"/>
    <property type="match status" value="1"/>
</dbReference>
<dbReference type="AlphaFoldDB" id="A0AA41VYC0"/>
<dbReference type="EMBL" id="JAJJMA010319179">
    <property type="protein sequence ID" value="MCL7049706.1"/>
    <property type="molecule type" value="Genomic_DNA"/>
</dbReference>
<keyword evidence="9" id="KW-1185">Reference proteome</keyword>
<evidence type="ECO:0000256" key="4">
    <source>
        <dbReference type="ARBA" id="ARBA00022833"/>
    </source>
</evidence>
<evidence type="ECO:0000256" key="3">
    <source>
        <dbReference type="ARBA" id="ARBA00022771"/>
    </source>
</evidence>
<accession>A0AA41VYC0</accession>
<reference evidence="8" key="1">
    <citation type="submission" date="2022-03" db="EMBL/GenBank/DDBJ databases">
        <title>A functionally conserved STORR gene fusion in Papaver species that diverged 16.8 million years ago.</title>
        <authorList>
            <person name="Catania T."/>
        </authorList>
    </citation>
    <scope>NUCLEOTIDE SEQUENCE</scope>
    <source>
        <strain evidence="8">S-191538</strain>
    </source>
</reference>
<dbReference type="GO" id="GO:0009788">
    <property type="term" value="P:negative regulation of abscisic acid-activated signaling pathway"/>
    <property type="evidence" value="ECO:0007669"/>
    <property type="project" value="InterPro"/>
</dbReference>
<dbReference type="InterPro" id="IPR013087">
    <property type="entry name" value="Znf_C2H2_type"/>
</dbReference>
<keyword evidence="3 6" id="KW-0863">Zinc-finger</keyword>
<proteinExistence type="predicted"/>
<keyword evidence="2" id="KW-0479">Metal-binding</keyword>
<dbReference type="Proteomes" id="UP001177140">
    <property type="component" value="Unassembled WGS sequence"/>
</dbReference>
<evidence type="ECO:0000256" key="5">
    <source>
        <dbReference type="ARBA" id="ARBA00023242"/>
    </source>
</evidence>
<dbReference type="GO" id="GO:0005634">
    <property type="term" value="C:nucleus"/>
    <property type="evidence" value="ECO:0007669"/>
    <property type="project" value="UniProtKB-SubCell"/>
</dbReference>
<organism evidence="8 9">
    <name type="scientific">Papaver nudicaule</name>
    <name type="common">Iceland poppy</name>
    <dbReference type="NCBI Taxonomy" id="74823"/>
    <lineage>
        <taxon>Eukaryota</taxon>
        <taxon>Viridiplantae</taxon>
        <taxon>Streptophyta</taxon>
        <taxon>Embryophyta</taxon>
        <taxon>Tracheophyta</taxon>
        <taxon>Spermatophyta</taxon>
        <taxon>Magnoliopsida</taxon>
        <taxon>Ranunculales</taxon>
        <taxon>Papaveraceae</taxon>
        <taxon>Papaveroideae</taxon>
        <taxon>Papaver</taxon>
    </lineage>
</organism>
<dbReference type="GO" id="GO:0008270">
    <property type="term" value="F:zinc ion binding"/>
    <property type="evidence" value="ECO:0007669"/>
    <property type="project" value="UniProtKB-KW"/>
</dbReference>
<evidence type="ECO:0000259" key="7">
    <source>
        <dbReference type="PROSITE" id="PS50157"/>
    </source>
</evidence>
<dbReference type="PANTHER" id="PTHR47287">
    <property type="entry name" value="C2H2 AND C2HC ZINC FINGERS SUPERFAMILY PROTEIN"/>
    <property type="match status" value="1"/>
</dbReference>
<name>A0AA41VYC0_PAPNU</name>
<keyword evidence="5" id="KW-0539">Nucleus</keyword>
<comment type="caution">
    <text evidence="8">The sequence shown here is derived from an EMBL/GenBank/DDBJ whole genome shotgun (WGS) entry which is preliminary data.</text>
</comment>